<dbReference type="PATRIC" id="fig|2287.9.peg.1286"/>
<dbReference type="EMBL" id="LT549890">
    <property type="protein sequence ID" value="SAI84821.1"/>
    <property type="molecule type" value="Genomic_DNA"/>
</dbReference>
<dbReference type="Proteomes" id="UP000076770">
    <property type="component" value="Chromosome i"/>
</dbReference>
<evidence type="ECO:0000313" key="2">
    <source>
        <dbReference type="Proteomes" id="UP000076770"/>
    </source>
</evidence>
<accession>A0A157T1R8</accession>
<name>A0A157T1R8_SACSO</name>
<dbReference type="AlphaFoldDB" id="A0A157T1R8"/>
<reference evidence="2" key="1">
    <citation type="submission" date="2016-04" db="EMBL/GenBank/DDBJ databases">
        <authorList>
            <person name="Shah S.A."/>
            <person name="Garrett R.A."/>
        </authorList>
    </citation>
    <scope>NUCLEOTIDE SEQUENCE [LARGE SCALE GENOMIC DNA]</scope>
    <source>
        <strain evidence="2">ATCC 35091 / DSM 1616 / JCM 8930 / NBRC 15331 / P1</strain>
    </source>
</reference>
<organism evidence="1 2">
    <name type="scientific">Saccharolobus solfataricus</name>
    <name type="common">Sulfolobus solfataricus</name>
    <dbReference type="NCBI Taxonomy" id="2287"/>
    <lineage>
        <taxon>Archaea</taxon>
        <taxon>Thermoproteota</taxon>
        <taxon>Thermoprotei</taxon>
        <taxon>Sulfolobales</taxon>
        <taxon>Sulfolobaceae</taxon>
        <taxon>Saccharolobus</taxon>
    </lineage>
</organism>
<gene>
    <name evidence="1" type="ORF">SSOP1_1267</name>
</gene>
<sequence length="58" mass="6581">MRDRDCLSACGEQTLRNPSFIRGITERFRSMGPPLWGIEVAQRSRKSRGEDTLSVRVG</sequence>
<protein>
    <submittedName>
        <fullName evidence="1">Uncharacterized protein</fullName>
    </submittedName>
</protein>
<evidence type="ECO:0000313" key="1">
    <source>
        <dbReference type="EMBL" id="SAI84821.1"/>
    </source>
</evidence>
<proteinExistence type="predicted"/>